<dbReference type="AlphaFoldDB" id="A0A498L926"/>
<evidence type="ECO:0000313" key="2">
    <source>
        <dbReference type="Proteomes" id="UP000290572"/>
    </source>
</evidence>
<proteinExistence type="predicted"/>
<gene>
    <name evidence="1" type="ORF">ROHU_013395</name>
</gene>
<dbReference type="EMBL" id="QBIY01013482">
    <property type="protein sequence ID" value="RXN03376.1"/>
    <property type="molecule type" value="Genomic_DNA"/>
</dbReference>
<protein>
    <submittedName>
        <fullName evidence="1">Coiled-coil domain-containing protein 102B-like</fullName>
    </submittedName>
</protein>
<organism evidence="1 2">
    <name type="scientific">Labeo rohita</name>
    <name type="common">Indian major carp</name>
    <name type="synonym">Cyprinus rohita</name>
    <dbReference type="NCBI Taxonomy" id="84645"/>
    <lineage>
        <taxon>Eukaryota</taxon>
        <taxon>Metazoa</taxon>
        <taxon>Chordata</taxon>
        <taxon>Craniata</taxon>
        <taxon>Vertebrata</taxon>
        <taxon>Euteleostomi</taxon>
        <taxon>Actinopterygii</taxon>
        <taxon>Neopterygii</taxon>
        <taxon>Teleostei</taxon>
        <taxon>Ostariophysi</taxon>
        <taxon>Cypriniformes</taxon>
        <taxon>Cyprinidae</taxon>
        <taxon>Labeoninae</taxon>
        <taxon>Labeonini</taxon>
        <taxon>Labeo</taxon>
    </lineage>
</organism>
<dbReference type="Proteomes" id="UP000290572">
    <property type="component" value="Unassembled WGS sequence"/>
</dbReference>
<evidence type="ECO:0000313" key="1">
    <source>
        <dbReference type="EMBL" id="RXN03376.1"/>
    </source>
</evidence>
<name>A0A498L926_LABRO</name>
<sequence>MVLLLCGDIHQNPGPVDYQDRVNALQSAVPIYGVKTPRIHTQGSSVGKRGPPGPLNVLGMSSCLGINECHTVVHSIMLVTKLGQSMSVSPPLITDDDGPSLGMTKYKELLQGYSRGQKLQTFIQKCSDALSNDPTLLSEVDQLKKNGKLLPIIKRKSAGGGTPESSAASKTGCGAEEAWLWLSAMTGNLLPEAASGLQHLSREQLDDNLSRLMSHDPTQDYSHKELAKIIGSLAHNLLAQARLSKARISHLEQKAAALKLRAEEAWRDLALAQSQLD</sequence>
<accession>A0A498L926</accession>
<reference evidence="1 2" key="1">
    <citation type="submission" date="2018-03" db="EMBL/GenBank/DDBJ databases">
        <title>Draft genome sequence of Rohu Carp (Labeo rohita).</title>
        <authorList>
            <person name="Das P."/>
            <person name="Kushwaha B."/>
            <person name="Joshi C.G."/>
            <person name="Kumar D."/>
            <person name="Nagpure N.S."/>
            <person name="Sahoo L."/>
            <person name="Das S.P."/>
            <person name="Bit A."/>
            <person name="Patnaik S."/>
            <person name="Meher P.K."/>
            <person name="Jayasankar P."/>
            <person name="Koringa P.G."/>
            <person name="Patel N.V."/>
            <person name="Hinsu A.T."/>
            <person name="Kumar R."/>
            <person name="Pandey M."/>
            <person name="Agarwal S."/>
            <person name="Srivastava S."/>
            <person name="Singh M."/>
            <person name="Iquebal M.A."/>
            <person name="Jaiswal S."/>
            <person name="Angadi U.B."/>
            <person name="Kumar N."/>
            <person name="Raza M."/>
            <person name="Shah T.M."/>
            <person name="Rai A."/>
            <person name="Jena J.K."/>
        </authorList>
    </citation>
    <scope>NUCLEOTIDE SEQUENCE [LARGE SCALE GENOMIC DNA]</scope>
    <source>
        <strain evidence="1">DASCIFA01</strain>
        <tissue evidence="1">Testis</tissue>
    </source>
</reference>
<keyword evidence="2" id="KW-1185">Reference proteome</keyword>
<comment type="caution">
    <text evidence="1">The sequence shown here is derived from an EMBL/GenBank/DDBJ whole genome shotgun (WGS) entry which is preliminary data.</text>
</comment>